<evidence type="ECO:0000313" key="2">
    <source>
        <dbReference type="Proteomes" id="UP000036681"/>
    </source>
</evidence>
<dbReference type="AlphaFoldDB" id="A0A0M3HGZ5"/>
<accession>A0A0M3HGZ5</accession>
<dbReference type="InterPro" id="IPR000242">
    <property type="entry name" value="PTP_cat"/>
</dbReference>
<dbReference type="WBParaSite" id="ALUE_0000079001-mRNA-1">
    <property type="protein sequence ID" value="ALUE_0000079001-mRNA-1"/>
    <property type="gene ID" value="ALUE_0000079001"/>
</dbReference>
<keyword evidence="2" id="KW-1185">Reference proteome</keyword>
<name>A0A0M3HGZ5_ASCLU</name>
<proteinExistence type="predicted"/>
<organism evidence="2 3">
    <name type="scientific">Ascaris lumbricoides</name>
    <name type="common">Giant roundworm</name>
    <dbReference type="NCBI Taxonomy" id="6252"/>
    <lineage>
        <taxon>Eukaryota</taxon>
        <taxon>Metazoa</taxon>
        <taxon>Ecdysozoa</taxon>
        <taxon>Nematoda</taxon>
        <taxon>Chromadorea</taxon>
        <taxon>Rhabditida</taxon>
        <taxon>Spirurina</taxon>
        <taxon>Ascaridomorpha</taxon>
        <taxon>Ascaridoidea</taxon>
        <taxon>Ascarididae</taxon>
        <taxon>Ascaris</taxon>
    </lineage>
</organism>
<evidence type="ECO:0000313" key="3">
    <source>
        <dbReference type="WBParaSite" id="ALUE_0000079001-mRNA-1"/>
    </source>
</evidence>
<dbReference type="Pfam" id="PF00102">
    <property type="entry name" value="Y_phosphatase"/>
    <property type="match status" value="1"/>
</dbReference>
<dbReference type="PANTHER" id="PTHR45706:SF1">
    <property type="entry name" value="PEZ, ISOFORM A"/>
    <property type="match status" value="1"/>
</dbReference>
<dbReference type="Proteomes" id="UP000036681">
    <property type="component" value="Unplaced"/>
</dbReference>
<dbReference type="SUPFAM" id="SSF52799">
    <property type="entry name" value="(Phosphotyrosine protein) phosphatases II"/>
    <property type="match status" value="1"/>
</dbReference>
<evidence type="ECO:0000259" key="1">
    <source>
        <dbReference type="PROSITE" id="PS50055"/>
    </source>
</evidence>
<dbReference type="PRINTS" id="PR00700">
    <property type="entry name" value="PRTYPHPHTASE"/>
</dbReference>
<reference evidence="3" key="1">
    <citation type="submission" date="2017-02" db="UniProtKB">
        <authorList>
            <consortium name="WormBaseParasite"/>
        </authorList>
    </citation>
    <scope>IDENTIFICATION</scope>
</reference>
<sequence>MSAGVSTSQKPENMKRNRTRSIVPYEDTRVMLHPHKNNPTGYINASNVQVWCGLMPFYFEVPMGERILRYVVAQAPLRESIEDFWQMVWECGAQIIVMLCELDESKSSLAPCYWPLKTKSKMRLTDFTLTLNSTTSSKHQITSILSIKCLASGEKRAIYHLRFLDWRTGSIPESEDALLGRH</sequence>
<dbReference type="PANTHER" id="PTHR45706">
    <property type="entry name" value="TYROSINE-PROTEIN PHOSPHATASE"/>
    <property type="match status" value="1"/>
</dbReference>
<feature type="domain" description="Tyrosine-protein phosphatase" evidence="1">
    <location>
        <begin position="1"/>
        <end position="182"/>
    </location>
</feature>
<dbReference type="GO" id="GO:0004725">
    <property type="term" value="F:protein tyrosine phosphatase activity"/>
    <property type="evidence" value="ECO:0007669"/>
    <property type="project" value="InterPro"/>
</dbReference>
<dbReference type="SMART" id="SM00194">
    <property type="entry name" value="PTPc"/>
    <property type="match status" value="1"/>
</dbReference>
<protein>
    <submittedName>
        <fullName evidence="3">Tyrosine-protein phosphatase domain-containing protein</fullName>
    </submittedName>
</protein>
<dbReference type="InterPro" id="IPR029021">
    <property type="entry name" value="Prot-tyrosine_phosphatase-like"/>
</dbReference>
<dbReference type="PROSITE" id="PS50055">
    <property type="entry name" value="TYR_PHOSPHATASE_PTP"/>
    <property type="match status" value="1"/>
</dbReference>
<dbReference type="Gene3D" id="3.90.190.10">
    <property type="entry name" value="Protein tyrosine phosphatase superfamily"/>
    <property type="match status" value="1"/>
</dbReference>